<name>A0A498CKU9_9FIRM</name>
<dbReference type="InterPro" id="IPR028082">
    <property type="entry name" value="Peripla_BP_I"/>
</dbReference>
<gene>
    <name evidence="6" type="ORF">D4A47_10950</name>
</gene>
<organism evidence="6 7">
    <name type="scientific">Anaerotruncus massiliensis</name>
    <name type="common">ex Liu et al. 2021</name>
    <dbReference type="NCBI Taxonomy" id="2321404"/>
    <lineage>
        <taxon>Bacteria</taxon>
        <taxon>Bacillati</taxon>
        <taxon>Bacillota</taxon>
        <taxon>Clostridia</taxon>
        <taxon>Eubacteriales</taxon>
        <taxon>Oscillospiraceae</taxon>
        <taxon>Anaerotruncus</taxon>
    </lineage>
</organism>
<dbReference type="PANTHER" id="PTHR30036">
    <property type="entry name" value="D-XYLOSE-BINDING PERIPLASMIC PROTEIN"/>
    <property type="match status" value="1"/>
</dbReference>
<evidence type="ECO:0000256" key="3">
    <source>
        <dbReference type="SAM" id="MobiDB-lite"/>
    </source>
</evidence>
<dbReference type="Gene3D" id="3.40.50.2300">
    <property type="match status" value="2"/>
</dbReference>
<keyword evidence="7" id="KW-1185">Reference proteome</keyword>
<comment type="subcellular location">
    <subcellularLocation>
        <location evidence="1">Cell envelope</location>
    </subcellularLocation>
</comment>
<dbReference type="AlphaFoldDB" id="A0A498CKU9"/>
<feature type="chain" id="PRO_5038904391" description="Periplasmic binding protein domain-containing protein" evidence="4">
    <location>
        <begin position="23"/>
        <end position="375"/>
    </location>
</feature>
<accession>A0A498CKU9</accession>
<dbReference type="RefSeq" id="WP_121587302.1">
    <property type="nucleotide sequence ID" value="NZ_DBGCTL010000010.1"/>
</dbReference>
<dbReference type="GO" id="GO:0030246">
    <property type="term" value="F:carbohydrate binding"/>
    <property type="evidence" value="ECO:0007669"/>
    <property type="project" value="TreeGrafter"/>
</dbReference>
<dbReference type="EMBL" id="RCHT01000025">
    <property type="protein sequence ID" value="RLL09002.1"/>
    <property type="molecule type" value="Genomic_DNA"/>
</dbReference>
<evidence type="ECO:0000313" key="7">
    <source>
        <dbReference type="Proteomes" id="UP000276301"/>
    </source>
</evidence>
<evidence type="ECO:0000256" key="2">
    <source>
        <dbReference type="ARBA" id="ARBA00022729"/>
    </source>
</evidence>
<feature type="domain" description="Periplasmic binding protein" evidence="5">
    <location>
        <begin position="71"/>
        <end position="321"/>
    </location>
</feature>
<evidence type="ECO:0000259" key="5">
    <source>
        <dbReference type="Pfam" id="PF13407"/>
    </source>
</evidence>
<feature type="region of interest" description="Disordered" evidence="3">
    <location>
        <begin position="29"/>
        <end position="59"/>
    </location>
</feature>
<evidence type="ECO:0000313" key="6">
    <source>
        <dbReference type="EMBL" id="RLL09002.1"/>
    </source>
</evidence>
<dbReference type="InterPro" id="IPR050555">
    <property type="entry name" value="Bact_Solute-Bind_Prot2"/>
</dbReference>
<dbReference type="PANTHER" id="PTHR30036:SF1">
    <property type="entry name" value="D-XYLOSE-BINDING PERIPLASMIC PROTEIN"/>
    <property type="match status" value="1"/>
</dbReference>
<sequence length="375" mass="39966">MFKKFLAVVLAMAMLVSLSACATNNAAPESTNEAVPESAADSAVEPAAEPAAEGNVGWNGKPVKAKEDIVIGVSWKTQQEERWVKELNVIKQVCKDQGVELIYQVAENDAQKQAGQIENLVAQGIDILIAQCNEPGAITNAMKAAHDEGVLVCYYEPVMGDTYADFTGGNDFYEIGQLITKTIGDMNITGNVAYIYGDSTGGTGVVKFQEGMLDSMKNCDVEVIGEQWTTNWDPATAMGYAENWIAEYGDSLTAILCMNDGMAGGAIQALEGAGLAGKVLVCGQDCDLLACQRIVQGTQVSTVAKAGSEYPQLFTEACIQYYLGEKTAADFGTDVNSDGQTIPFMSYPGVVVTKDNIDETVIAAGLFTHEEVYGE</sequence>
<dbReference type="Proteomes" id="UP000276301">
    <property type="component" value="Unassembled WGS sequence"/>
</dbReference>
<keyword evidence="2 4" id="KW-0732">Signal</keyword>
<comment type="caution">
    <text evidence="6">The sequence shown here is derived from an EMBL/GenBank/DDBJ whole genome shotgun (WGS) entry which is preliminary data.</text>
</comment>
<reference evidence="6 7" key="1">
    <citation type="submission" date="2018-10" db="EMBL/GenBank/DDBJ databases">
        <title>Anaerotruncus faecis sp. nov., isolated from human feces.</title>
        <authorList>
            <person name="Wang Y.-J."/>
        </authorList>
    </citation>
    <scope>NUCLEOTIDE SEQUENCE [LARGE SCALE GENOMIC DNA]</scope>
    <source>
        <strain evidence="6 7">22A2-44</strain>
    </source>
</reference>
<evidence type="ECO:0000256" key="4">
    <source>
        <dbReference type="SAM" id="SignalP"/>
    </source>
</evidence>
<protein>
    <recommendedName>
        <fullName evidence="5">Periplasmic binding protein domain-containing protein</fullName>
    </recommendedName>
</protein>
<dbReference type="GO" id="GO:0030288">
    <property type="term" value="C:outer membrane-bounded periplasmic space"/>
    <property type="evidence" value="ECO:0007669"/>
    <property type="project" value="TreeGrafter"/>
</dbReference>
<feature type="signal peptide" evidence="4">
    <location>
        <begin position="1"/>
        <end position="22"/>
    </location>
</feature>
<evidence type="ECO:0000256" key="1">
    <source>
        <dbReference type="ARBA" id="ARBA00004196"/>
    </source>
</evidence>
<proteinExistence type="predicted"/>
<dbReference type="CDD" id="cd19992">
    <property type="entry name" value="PBP1_ABC_xylose_binding-like"/>
    <property type="match status" value="1"/>
</dbReference>
<dbReference type="PROSITE" id="PS51257">
    <property type="entry name" value="PROKAR_LIPOPROTEIN"/>
    <property type="match status" value="1"/>
</dbReference>
<dbReference type="SUPFAM" id="SSF53822">
    <property type="entry name" value="Periplasmic binding protein-like I"/>
    <property type="match status" value="1"/>
</dbReference>
<dbReference type="InterPro" id="IPR025997">
    <property type="entry name" value="SBP_2_dom"/>
</dbReference>
<feature type="compositionally biased region" description="Low complexity" evidence="3">
    <location>
        <begin position="36"/>
        <end position="53"/>
    </location>
</feature>
<dbReference type="Pfam" id="PF13407">
    <property type="entry name" value="Peripla_BP_4"/>
    <property type="match status" value="1"/>
</dbReference>